<feature type="chain" id="PRO_5045314880" description="Outer membrane protein beta-barrel domain-containing protein" evidence="1">
    <location>
        <begin position="22"/>
        <end position="192"/>
    </location>
</feature>
<gene>
    <name evidence="2" type="ORF">VMF7928_02035</name>
</gene>
<comment type="caution">
    <text evidence="2">The sequence shown here is derived from an EMBL/GenBank/DDBJ whole genome shotgun (WGS) entry which is preliminary data.</text>
</comment>
<dbReference type="Proteomes" id="UP000838748">
    <property type="component" value="Unassembled WGS sequence"/>
</dbReference>
<dbReference type="Gene3D" id="2.40.160.20">
    <property type="match status" value="1"/>
</dbReference>
<dbReference type="RefSeq" id="WP_237361348.1">
    <property type="nucleotide sequence ID" value="NZ_CAKLDM010000002.1"/>
</dbReference>
<organism evidence="2 3">
    <name type="scientific">Vibrio marisflavi CECT 7928</name>
    <dbReference type="NCBI Taxonomy" id="634439"/>
    <lineage>
        <taxon>Bacteria</taxon>
        <taxon>Pseudomonadati</taxon>
        <taxon>Pseudomonadota</taxon>
        <taxon>Gammaproteobacteria</taxon>
        <taxon>Vibrionales</taxon>
        <taxon>Vibrionaceae</taxon>
        <taxon>Vibrio</taxon>
    </lineage>
</organism>
<keyword evidence="3" id="KW-1185">Reference proteome</keyword>
<feature type="signal peptide" evidence="1">
    <location>
        <begin position="1"/>
        <end position="21"/>
    </location>
</feature>
<evidence type="ECO:0000313" key="3">
    <source>
        <dbReference type="Proteomes" id="UP000838748"/>
    </source>
</evidence>
<proteinExistence type="predicted"/>
<name>A0ABM9A3P7_9VIBR</name>
<sequence length="192" mass="21401">MKQKVRLILLSTIFTSFAANADFYVTPWVGYTGGGEVKDQDGTEYRIRGSESGAVSLESDFDDGRIGLFYAYQKSKVKQLSVDTTMNYLLFQSSLHYEIAKDTYGYLGAGIGGSYVDTDWMTDYGFSASIFTGFEYRMFSHLYLNGQMRWLGTSVDGETTGACTSSSSSCVVQFKTDWINQYSANFGITIVF</sequence>
<evidence type="ECO:0008006" key="4">
    <source>
        <dbReference type="Google" id="ProtNLM"/>
    </source>
</evidence>
<dbReference type="EMBL" id="CAKLDM010000002">
    <property type="protein sequence ID" value="CAH0539277.1"/>
    <property type="molecule type" value="Genomic_DNA"/>
</dbReference>
<evidence type="ECO:0000313" key="2">
    <source>
        <dbReference type="EMBL" id="CAH0539277.1"/>
    </source>
</evidence>
<reference evidence="2" key="1">
    <citation type="submission" date="2021-11" db="EMBL/GenBank/DDBJ databases">
        <authorList>
            <person name="Rodrigo-Torres L."/>
            <person name="Arahal R. D."/>
            <person name="Lucena T."/>
        </authorList>
    </citation>
    <scope>NUCLEOTIDE SEQUENCE</scope>
    <source>
        <strain evidence="2">CECT 7928</strain>
    </source>
</reference>
<dbReference type="InterPro" id="IPR011250">
    <property type="entry name" value="OMP/PagP_B-barrel"/>
</dbReference>
<protein>
    <recommendedName>
        <fullName evidence="4">Outer membrane protein beta-barrel domain-containing protein</fullName>
    </recommendedName>
</protein>
<evidence type="ECO:0000256" key="1">
    <source>
        <dbReference type="SAM" id="SignalP"/>
    </source>
</evidence>
<dbReference type="SUPFAM" id="SSF56925">
    <property type="entry name" value="OMPA-like"/>
    <property type="match status" value="1"/>
</dbReference>
<accession>A0ABM9A3P7</accession>
<keyword evidence="1" id="KW-0732">Signal</keyword>